<sequence>MHRRALLALSGTALTALAGCSRTREYKAGGTTPEAASDQPSPQGASDQTDEATSKPVVTGPDGGACPSNQRTPSQYPDVPPTLSEERVVEFVKQFERVKVIDQYARDRSNLTIRVTVESVTQTDDGWLIQLGGGFSQRGCSDGNTYVSDGVISAAYFVNETGVYREDAFLKTAVAPRENGTRVA</sequence>
<accession>A0A6B0GFX3</accession>
<dbReference type="AlphaFoldDB" id="A0A6B0GFX3"/>
<organism evidence="2 3">
    <name type="scientific">Halomarina oriensis</name>
    <dbReference type="NCBI Taxonomy" id="671145"/>
    <lineage>
        <taxon>Archaea</taxon>
        <taxon>Methanobacteriati</taxon>
        <taxon>Methanobacteriota</taxon>
        <taxon>Stenosarchaea group</taxon>
        <taxon>Halobacteria</taxon>
        <taxon>Halobacteriales</taxon>
        <taxon>Natronomonadaceae</taxon>
        <taxon>Halomarina</taxon>
    </lineage>
</organism>
<dbReference type="Proteomes" id="UP000451471">
    <property type="component" value="Unassembled WGS sequence"/>
</dbReference>
<comment type="caution">
    <text evidence="2">The sequence shown here is derived from an EMBL/GenBank/DDBJ whole genome shotgun (WGS) entry which is preliminary data.</text>
</comment>
<keyword evidence="3" id="KW-1185">Reference proteome</keyword>
<evidence type="ECO:0008006" key="4">
    <source>
        <dbReference type="Google" id="ProtNLM"/>
    </source>
</evidence>
<evidence type="ECO:0000256" key="1">
    <source>
        <dbReference type="SAM" id="MobiDB-lite"/>
    </source>
</evidence>
<evidence type="ECO:0000313" key="3">
    <source>
        <dbReference type="Proteomes" id="UP000451471"/>
    </source>
</evidence>
<reference evidence="2 3" key="1">
    <citation type="submission" date="2019-12" db="EMBL/GenBank/DDBJ databases">
        <title>Halocatena pleomorpha gen. nov. sp. nov., an extremely halophilic archaeon of family Halobacteriaceae isolated from saltpan soil.</title>
        <authorList>
            <person name="Pal Y."/>
            <person name="Verma A."/>
            <person name="Krishnamurthi S."/>
            <person name="Kumar P."/>
        </authorList>
    </citation>
    <scope>NUCLEOTIDE SEQUENCE [LARGE SCALE GENOMIC DNA]</scope>
    <source>
        <strain evidence="2 3">JCM 16495</strain>
    </source>
</reference>
<evidence type="ECO:0000313" key="2">
    <source>
        <dbReference type="EMBL" id="MWG33722.1"/>
    </source>
</evidence>
<dbReference type="PROSITE" id="PS51257">
    <property type="entry name" value="PROKAR_LIPOPROTEIN"/>
    <property type="match status" value="1"/>
</dbReference>
<dbReference type="RefSeq" id="WP_158203449.1">
    <property type="nucleotide sequence ID" value="NZ_WSZK01000010.1"/>
</dbReference>
<feature type="region of interest" description="Disordered" evidence="1">
    <location>
        <begin position="25"/>
        <end position="81"/>
    </location>
</feature>
<protein>
    <recommendedName>
        <fullName evidence="4">Lipoprotein</fullName>
    </recommendedName>
</protein>
<name>A0A6B0GFX3_9EURY</name>
<feature type="compositionally biased region" description="Polar residues" evidence="1">
    <location>
        <begin position="38"/>
        <end position="47"/>
    </location>
</feature>
<gene>
    <name evidence="2" type="ORF">GQS65_04305</name>
</gene>
<proteinExistence type="predicted"/>
<dbReference type="EMBL" id="WSZK01000010">
    <property type="protein sequence ID" value="MWG33722.1"/>
    <property type="molecule type" value="Genomic_DNA"/>
</dbReference>